<comment type="caution">
    <text evidence="1">The sequence shown here is derived from an EMBL/GenBank/DDBJ whole genome shotgun (WGS) entry which is preliminary data.</text>
</comment>
<evidence type="ECO:0000313" key="2">
    <source>
        <dbReference type="Proteomes" id="UP000002985"/>
    </source>
</evidence>
<dbReference type="Proteomes" id="UP000002985">
    <property type="component" value="Unassembled WGS sequence"/>
</dbReference>
<proteinExistence type="predicted"/>
<dbReference type="EMBL" id="BAFH01000004">
    <property type="protein sequence ID" value="GAB64332.1"/>
    <property type="molecule type" value="Genomic_DNA"/>
</dbReference>
<sequence length="56" mass="6599">MILSNSRRKAIKVKNTFDDVQYLAHVDLIELKKTKEDREKATLIVQYDKILLEIPI</sequence>
<organism evidence="1 2">
    <name type="scientific">Candidatus Jettenia caeni</name>
    <dbReference type="NCBI Taxonomy" id="247490"/>
    <lineage>
        <taxon>Bacteria</taxon>
        <taxon>Pseudomonadati</taxon>
        <taxon>Planctomycetota</taxon>
        <taxon>Candidatus Brocadiia</taxon>
        <taxon>Candidatus Brocadiales</taxon>
        <taxon>Candidatus Brocadiaceae</taxon>
        <taxon>Candidatus Jettenia</taxon>
    </lineage>
</organism>
<protein>
    <submittedName>
        <fullName evidence="1">Uncharacterized protein</fullName>
    </submittedName>
</protein>
<name>I3IRI7_9BACT</name>
<evidence type="ECO:0000313" key="1">
    <source>
        <dbReference type="EMBL" id="GAB64332.1"/>
    </source>
</evidence>
<accession>I3IRI7</accession>
<reference evidence="1 2" key="1">
    <citation type="journal article" date="2012" name="FEBS Lett.">
        <title>Anammox organism KSU-1 expresses a NirK-type copper-containing nitrite reductase instead of a NirS-type with cytochrome cd1.</title>
        <authorList>
            <person name="Hira D."/>
            <person name="Toh H."/>
            <person name="Migita C.T."/>
            <person name="Okubo H."/>
            <person name="Nishiyama T."/>
            <person name="Hattori M."/>
            <person name="Furukawa K."/>
            <person name="Fujii T."/>
        </authorList>
    </citation>
    <scope>NUCLEOTIDE SEQUENCE [LARGE SCALE GENOMIC DNA]</scope>
</reference>
<dbReference type="STRING" id="247490.KSU1_D1023"/>
<keyword evidence="2" id="KW-1185">Reference proteome</keyword>
<dbReference type="AlphaFoldDB" id="I3IRI7"/>
<gene>
    <name evidence="1" type="ORF">KSU1_D1023</name>
</gene>